<evidence type="ECO:0000313" key="3">
    <source>
        <dbReference type="Proteomes" id="UP000199225"/>
    </source>
</evidence>
<keyword evidence="2" id="KW-0418">Kinase</keyword>
<dbReference type="InterPro" id="IPR002575">
    <property type="entry name" value="Aminoglycoside_PTrfase"/>
</dbReference>
<keyword evidence="2" id="KW-0808">Transferase</keyword>
<reference evidence="3" key="1">
    <citation type="submission" date="2016-10" db="EMBL/GenBank/DDBJ databases">
        <authorList>
            <person name="Varghese N."/>
            <person name="Submissions S."/>
        </authorList>
    </citation>
    <scope>NUCLEOTIDE SEQUENCE [LARGE SCALE GENOMIC DNA]</scope>
    <source>
        <strain evidence="3">DSM 4771</strain>
    </source>
</reference>
<dbReference type="OrthoDB" id="334783at2"/>
<dbReference type="STRING" id="86666.SAMN04490247_0999"/>
<organism evidence="2 3">
    <name type="scientific">Salimicrobium halophilum</name>
    <dbReference type="NCBI Taxonomy" id="86666"/>
    <lineage>
        <taxon>Bacteria</taxon>
        <taxon>Bacillati</taxon>
        <taxon>Bacillota</taxon>
        <taxon>Bacilli</taxon>
        <taxon>Bacillales</taxon>
        <taxon>Bacillaceae</taxon>
        <taxon>Salimicrobium</taxon>
    </lineage>
</organism>
<name>A0A1G8RFG5_9BACI</name>
<dbReference type="Proteomes" id="UP000199225">
    <property type="component" value="Unassembled WGS sequence"/>
</dbReference>
<dbReference type="AlphaFoldDB" id="A0A1G8RFG5"/>
<dbReference type="Pfam" id="PF01636">
    <property type="entry name" value="APH"/>
    <property type="match status" value="1"/>
</dbReference>
<feature type="domain" description="Aminoglycoside phosphotransferase" evidence="1">
    <location>
        <begin position="18"/>
        <end position="238"/>
    </location>
</feature>
<gene>
    <name evidence="2" type="ORF">SAMN04490247_0999</name>
</gene>
<dbReference type="SUPFAM" id="SSF56112">
    <property type="entry name" value="Protein kinase-like (PK-like)"/>
    <property type="match status" value="1"/>
</dbReference>
<sequence length="301" mass="35582">MQHSSIEEIPIVQKADNIQTLTKGFSYDEKYVIDEQYLLRIFSSDTKHSRRKEFETIHQLSTYSNYVPEAIAFDTLKESDKSYMILSYLPGTDGEVALNHLMDEEQYSTGFEAGRELKKLHTLPAPSDYPTWFEVKQRKISKYFKELEKIDVDQGLKAMLENYIKERECLMENRPNRFQHDDFHPSNIVIENKRFSGLIDFQRMDWGDPIHDLQKLGFFSKQVSVPFTNGILDGYHEGKEISDSFWELFIFYSAVHIVSALVWGEKRSPEQYELLYERSLEVLRDHEDFNRIVPKWYTEKG</sequence>
<proteinExistence type="predicted"/>
<dbReference type="RefSeq" id="WP_093192653.1">
    <property type="nucleotide sequence ID" value="NZ_FNEV01000002.1"/>
</dbReference>
<dbReference type="EMBL" id="FNEV01000002">
    <property type="protein sequence ID" value="SDJ15702.1"/>
    <property type="molecule type" value="Genomic_DNA"/>
</dbReference>
<accession>A0A1G8RFG5</accession>
<keyword evidence="3" id="KW-1185">Reference proteome</keyword>
<evidence type="ECO:0000259" key="1">
    <source>
        <dbReference type="Pfam" id="PF01636"/>
    </source>
</evidence>
<dbReference type="PANTHER" id="PTHR41283:SF1">
    <property type="entry name" value="AMINOGLYCOSIDE PHOSPHOTRANSFERASE DOMAIN-CONTAINING PROTEIN"/>
    <property type="match status" value="1"/>
</dbReference>
<dbReference type="GO" id="GO:0016301">
    <property type="term" value="F:kinase activity"/>
    <property type="evidence" value="ECO:0007669"/>
    <property type="project" value="UniProtKB-KW"/>
</dbReference>
<protein>
    <submittedName>
        <fullName evidence="2">Predicted kinase, aminoglycoside phosphotransferase (APT) family</fullName>
    </submittedName>
</protein>
<evidence type="ECO:0000313" key="2">
    <source>
        <dbReference type="EMBL" id="SDJ15702.1"/>
    </source>
</evidence>
<dbReference type="InterPro" id="IPR011009">
    <property type="entry name" value="Kinase-like_dom_sf"/>
</dbReference>
<dbReference type="Gene3D" id="3.90.1200.10">
    <property type="match status" value="1"/>
</dbReference>
<dbReference type="PANTHER" id="PTHR41283">
    <property type="entry name" value="AMINOGLYCOSIDE PHOSPHOTRANSFERASE"/>
    <property type="match status" value="1"/>
</dbReference>